<feature type="compositionally biased region" description="Basic and acidic residues" evidence="1">
    <location>
        <begin position="58"/>
        <end position="76"/>
    </location>
</feature>
<organism evidence="3 4">
    <name type="scientific">Streptacidiphilus fuscans</name>
    <dbReference type="NCBI Taxonomy" id="2789292"/>
    <lineage>
        <taxon>Bacteria</taxon>
        <taxon>Bacillati</taxon>
        <taxon>Actinomycetota</taxon>
        <taxon>Actinomycetes</taxon>
        <taxon>Kitasatosporales</taxon>
        <taxon>Streptomycetaceae</taxon>
        <taxon>Streptacidiphilus</taxon>
    </lineage>
</organism>
<dbReference type="InterPro" id="IPR021403">
    <property type="entry name" value="DUF3043"/>
</dbReference>
<dbReference type="Pfam" id="PF11241">
    <property type="entry name" value="DUF3043"/>
    <property type="match status" value="1"/>
</dbReference>
<keyword evidence="4" id="KW-1185">Reference proteome</keyword>
<accession>A0A931B4P9</accession>
<gene>
    <name evidence="3" type="ORF">I2501_23990</name>
</gene>
<dbReference type="AlphaFoldDB" id="A0A931B4P9"/>
<proteinExistence type="predicted"/>
<keyword evidence="2" id="KW-0812">Transmembrane</keyword>
<dbReference type="RefSeq" id="WP_196196238.1">
    <property type="nucleotide sequence ID" value="NZ_JADPRT010000010.1"/>
</dbReference>
<evidence type="ECO:0000313" key="4">
    <source>
        <dbReference type="Proteomes" id="UP000657385"/>
    </source>
</evidence>
<name>A0A931B4P9_9ACTN</name>
<reference evidence="3" key="1">
    <citation type="submission" date="2020-11" db="EMBL/GenBank/DDBJ databases">
        <title>Isolation and identification of active actinomycetes.</title>
        <authorList>
            <person name="Yu B."/>
        </authorList>
    </citation>
    <scope>NUCLEOTIDE SEQUENCE</scope>
    <source>
        <strain evidence="3">NEAU-YB345</strain>
    </source>
</reference>
<dbReference type="EMBL" id="JADPRT010000010">
    <property type="protein sequence ID" value="MBF9071084.1"/>
    <property type="molecule type" value="Genomic_DNA"/>
</dbReference>
<keyword evidence="2" id="KW-1133">Transmembrane helix</keyword>
<evidence type="ECO:0000256" key="1">
    <source>
        <dbReference type="SAM" id="MobiDB-lite"/>
    </source>
</evidence>
<dbReference type="Proteomes" id="UP000657385">
    <property type="component" value="Unassembled WGS sequence"/>
</dbReference>
<comment type="caution">
    <text evidence="3">The sequence shown here is derived from an EMBL/GenBank/DDBJ whole genome shotgun (WGS) entry which is preliminary data.</text>
</comment>
<feature type="region of interest" description="Disordered" evidence="1">
    <location>
        <begin position="1"/>
        <end position="76"/>
    </location>
</feature>
<sequence length="204" mass="23003">MFRRSSQDAPADAVTLDKSAEAEAAEAAVPSAEAKKGRPTPKRSEAEANRRGRAYVPPDRKASARKARDANRSDRDKTMLALRGEADAKYLPARDRGPVRAFVRDYFDSRFTVLEFFLPFAVVFMVLAFFRSPAAVELIYVLWLAFLVAVVIQMLWLATRLRKELATRFPGQNTKGALAYGIMRSMNLRRMRLPKPAVKRGQRP</sequence>
<protein>
    <submittedName>
        <fullName evidence="3">DUF3043 domain-containing protein</fullName>
    </submittedName>
</protein>
<evidence type="ECO:0000256" key="2">
    <source>
        <dbReference type="SAM" id="Phobius"/>
    </source>
</evidence>
<evidence type="ECO:0000313" key="3">
    <source>
        <dbReference type="EMBL" id="MBF9071084.1"/>
    </source>
</evidence>
<feature type="transmembrane region" description="Helical" evidence="2">
    <location>
        <begin position="113"/>
        <end position="132"/>
    </location>
</feature>
<keyword evidence="2" id="KW-0472">Membrane</keyword>
<feature type="transmembrane region" description="Helical" evidence="2">
    <location>
        <begin position="138"/>
        <end position="158"/>
    </location>
</feature>